<dbReference type="Proteomes" id="UP000232163">
    <property type="component" value="Unassembled WGS sequence"/>
</dbReference>
<evidence type="ECO:0000259" key="1">
    <source>
        <dbReference type="Pfam" id="PF06568"/>
    </source>
</evidence>
<accession>A0A2N9VTU8</accession>
<protein>
    <recommendedName>
        <fullName evidence="1">YjiS-like domain-containing protein</fullName>
    </recommendedName>
</protein>
<reference evidence="2 3" key="1">
    <citation type="journal article" date="2017" name="Int J Environ Stud">
        <title>Does the Miocene-Pliocene relict legume Oxytropis triphylla form nitrogen-fixing nodules with a combination of bacterial strains?</title>
        <authorList>
            <person name="Safronova V."/>
            <person name="Belimov A."/>
            <person name="Sazanova A."/>
            <person name="Kuznetsova I."/>
            <person name="Popova J."/>
            <person name="Andronov E."/>
            <person name="Verkhozina A."/>
            <person name="Tikhonovich I."/>
        </authorList>
    </citation>
    <scope>NUCLEOTIDE SEQUENCE [LARGE SCALE GENOMIC DNA]</scope>
    <source>
        <strain evidence="2 3">Tri-38</strain>
    </source>
</reference>
<proteinExistence type="predicted"/>
<dbReference type="AlphaFoldDB" id="A0A2N9VTU8"/>
<name>A0A2N9VTU8_9HYPH</name>
<evidence type="ECO:0000313" key="3">
    <source>
        <dbReference type="Proteomes" id="UP000232163"/>
    </source>
</evidence>
<keyword evidence="3" id="KW-1185">Reference proteome</keyword>
<comment type="caution">
    <text evidence="2">The sequence shown here is derived from an EMBL/GenBank/DDBJ whole genome shotgun (WGS) entry which is preliminary data.</text>
</comment>
<dbReference type="OrthoDB" id="8085937at2"/>
<dbReference type="InterPro" id="IPR009506">
    <property type="entry name" value="YjiS-like"/>
</dbReference>
<evidence type="ECO:0000313" key="2">
    <source>
        <dbReference type="EMBL" id="PIO42916.1"/>
    </source>
</evidence>
<dbReference type="RefSeq" id="WP_100000536.1">
    <property type="nucleotide sequence ID" value="NZ_CP017940.1"/>
</dbReference>
<sequence length="74" mass="8378">MSATLSTIVRPAHGAFLRTFNACWQRIARYCVRRAAITSLRELDDKALRDLGIVRSQIEAAAYGFVNNPNRARR</sequence>
<organism evidence="2 3">
    <name type="scientific">Phyllobacterium zundukense</name>
    <dbReference type="NCBI Taxonomy" id="1867719"/>
    <lineage>
        <taxon>Bacteria</taxon>
        <taxon>Pseudomonadati</taxon>
        <taxon>Pseudomonadota</taxon>
        <taxon>Alphaproteobacteria</taxon>
        <taxon>Hyphomicrobiales</taxon>
        <taxon>Phyllobacteriaceae</taxon>
        <taxon>Phyllobacterium</taxon>
    </lineage>
</organism>
<dbReference type="KEGG" id="pht:BLM14_17120"/>
<gene>
    <name evidence="2" type="ORF">B5P45_20980</name>
</gene>
<dbReference type="EMBL" id="MZMT01000049">
    <property type="protein sequence ID" value="PIO42916.1"/>
    <property type="molecule type" value="Genomic_DNA"/>
</dbReference>
<dbReference type="Pfam" id="PF06568">
    <property type="entry name" value="YjiS-like"/>
    <property type="match status" value="1"/>
</dbReference>
<feature type="domain" description="YjiS-like" evidence="1">
    <location>
        <begin position="24"/>
        <end position="59"/>
    </location>
</feature>